<name>A0AC61QYM6_9FIRM</name>
<proteinExistence type="predicted"/>
<dbReference type="Proteomes" id="UP000307720">
    <property type="component" value="Unassembled WGS sequence"/>
</dbReference>
<sequence length="664" mass="77355">MLNKRECRRFADPCLKMKKGNGILHAGQIDYIIRTAVKMIDHHKTLILYVYSRTEAVQGNSQPCCTVFQTKDDYITLVRREDGSTAWSTAAFINLGYSWDFPYKCAFYSTPDEKRLFQYFKTTSSNGLRLLCKSQNDILEKRRQERQRIRENTIISRMSGVPALPRGLKGWIHKSVMPAYFFYDYKRGGKDVPGVCSACGHEIRLSGVKQGNKAVCPHCRHELIMKPRSRRGCCMTDRVTCQVIQNVGNGELVIQIVKVYYTYTDDMPEINIYENARQFIRQNSDDGKINSECYYYQYGSGILTDWKKGERPALFSQWQYSFEADTCAHLYTRNLPDELNGTVWQYCPIDSYYSHFREQMQSLPFLAAYLKHPRLEHLVKTGFYEIVTDLAYRHHPDCLDETEKRTHRILKAAAEDVQFLKELNVDISTLQIFQGYVGLKDRQKLLLWQLEHEVNREVLPILEHMTVHKFIRYMDNQYGFLRLRKTPNGTMRYKDMQDLVSEYRDYLDMCHKLGYDMENSFVLYPKDLQKSHDKAARRIKHRKDAKIKRDFTAVYQKLSGQLDFEKDGLKIVYPDTPDDVIKEGHALHHCVGGYVERAANKECVILFLRKSSDESKPFYTIEVRGQKAVQVRGTGNCSMTPEVEAFITDWEQRVLSARLPAAAA</sequence>
<dbReference type="EMBL" id="SRZB01000029">
    <property type="protein sequence ID" value="TGX97562.1"/>
    <property type="molecule type" value="Genomic_DNA"/>
</dbReference>
<keyword evidence="2" id="KW-1185">Reference proteome</keyword>
<evidence type="ECO:0000313" key="1">
    <source>
        <dbReference type="EMBL" id="TGX97562.1"/>
    </source>
</evidence>
<protein>
    <submittedName>
        <fullName evidence="1">Uncharacterized protein</fullName>
    </submittedName>
</protein>
<comment type="caution">
    <text evidence="1">The sequence shown here is derived from an EMBL/GenBank/DDBJ whole genome shotgun (WGS) entry which is preliminary data.</text>
</comment>
<gene>
    <name evidence="1" type="ORF">E5357_12055</name>
</gene>
<reference evidence="1" key="1">
    <citation type="submission" date="2019-04" db="EMBL/GenBank/DDBJ databases">
        <title>Microbes associate with the intestines of laboratory mice.</title>
        <authorList>
            <person name="Navarre W."/>
            <person name="Wong E."/>
            <person name="Huang K."/>
            <person name="Tropini C."/>
            <person name="Ng K."/>
            <person name="Yu B."/>
        </authorList>
    </citation>
    <scope>NUCLEOTIDE SEQUENCE</scope>
    <source>
        <strain evidence="1">NM72_1-8</strain>
    </source>
</reference>
<organism evidence="1 2">
    <name type="scientific">Hominisplanchenecus murintestinalis</name>
    <dbReference type="NCBI Taxonomy" id="2941517"/>
    <lineage>
        <taxon>Bacteria</taxon>
        <taxon>Bacillati</taxon>
        <taxon>Bacillota</taxon>
        <taxon>Clostridia</taxon>
        <taxon>Lachnospirales</taxon>
        <taxon>Lachnospiraceae</taxon>
        <taxon>Hominisplanchenecus</taxon>
    </lineage>
</organism>
<evidence type="ECO:0000313" key="2">
    <source>
        <dbReference type="Proteomes" id="UP000307720"/>
    </source>
</evidence>
<accession>A0AC61QYM6</accession>